<feature type="domain" description="DC1" evidence="2">
    <location>
        <begin position="312"/>
        <end position="361"/>
    </location>
</feature>
<accession>A0A7J6FCL2</accession>
<dbReference type="SUPFAM" id="SSF57889">
    <property type="entry name" value="Cysteine-rich domain"/>
    <property type="match status" value="4"/>
</dbReference>
<name>A0A7J6FCL2_CANSA</name>
<dbReference type="PANTHER" id="PTHR46288:SF70">
    <property type="entry name" value="CYSTEINE_HISTIDINE-RICH C1 DOMAIN FAMILY PROTEIN"/>
    <property type="match status" value="1"/>
</dbReference>
<gene>
    <name evidence="3" type="ORF">F8388_019092</name>
</gene>
<feature type="domain" description="DC1" evidence="2">
    <location>
        <begin position="63"/>
        <end position="106"/>
    </location>
</feature>
<dbReference type="InterPro" id="IPR004146">
    <property type="entry name" value="DC1"/>
</dbReference>
<evidence type="ECO:0000313" key="4">
    <source>
        <dbReference type="Proteomes" id="UP000525078"/>
    </source>
</evidence>
<organism evidence="3 4">
    <name type="scientific">Cannabis sativa</name>
    <name type="common">Hemp</name>
    <name type="synonym">Marijuana</name>
    <dbReference type="NCBI Taxonomy" id="3483"/>
    <lineage>
        <taxon>Eukaryota</taxon>
        <taxon>Viridiplantae</taxon>
        <taxon>Streptophyta</taxon>
        <taxon>Embryophyta</taxon>
        <taxon>Tracheophyta</taxon>
        <taxon>Spermatophyta</taxon>
        <taxon>Magnoliopsida</taxon>
        <taxon>eudicotyledons</taxon>
        <taxon>Gunneridae</taxon>
        <taxon>Pentapetalae</taxon>
        <taxon>rosids</taxon>
        <taxon>fabids</taxon>
        <taxon>Rosales</taxon>
        <taxon>Cannabaceae</taxon>
        <taxon>Cannabis</taxon>
    </lineage>
</organism>
<dbReference type="EMBL" id="JAATIP010000135">
    <property type="protein sequence ID" value="KAF4368375.1"/>
    <property type="molecule type" value="Genomic_DNA"/>
</dbReference>
<proteinExistence type="predicted"/>
<dbReference type="Proteomes" id="UP000525078">
    <property type="component" value="Unassembled WGS sequence"/>
</dbReference>
<keyword evidence="1" id="KW-0677">Repeat</keyword>
<evidence type="ECO:0000313" key="3">
    <source>
        <dbReference type="EMBL" id="KAF4368375.1"/>
    </source>
</evidence>
<dbReference type="PANTHER" id="PTHR46288">
    <property type="entry name" value="PHORBOL-ESTER/DAG-TYPE DOMAIN-CONTAINING PROTEIN"/>
    <property type="match status" value="1"/>
</dbReference>
<dbReference type="AlphaFoldDB" id="A0A7J6FCL2"/>
<evidence type="ECO:0000259" key="2">
    <source>
        <dbReference type="Pfam" id="PF03107"/>
    </source>
</evidence>
<reference evidence="3 4" key="1">
    <citation type="journal article" date="2020" name="bioRxiv">
        <title>Sequence and annotation of 42 cannabis genomes reveals extensive copy number variation in cannabinoid synthesis and pathogen resistance genes.</title>
        <authorList>
            <person name="Mckernan K.J."/>
            <person name="Helbert Y."/>
            <person name="Kane L.T."/>
            <person name="Ebling H."/>
            <person name="Zhang L."/>
            <person name="Liu B."/>
            <person name="Eaton Z."/>
            <person name="Mclaughlin S."/>
            <person name="Kingan S."/>
            <person name="Baybayan P."/>
            <person name="Concepcion G."/>
            <person name="Jordan M."/>
            <person name="Riva A."/>
            <person name="Barbazuk W."/>
            <person name="Harkins T."/>
        </authorList>
    </citation>
    <scope>NUCLEOTIDE SEQUENCE [LARGE SCALE GENOMIC DNA]</scope>
    <source>
        <strain evidence="4">cv. Jamaican Lion 4</strain>
        <tissue evidence="3">Leaf</tissue>
    </source>
</reference>
<protein>
    <recommendedName>
        <fullName evidence="2">DC1 domain-containing protein</fullName>
    </recommendedName>
</protein>
<feature type="domain" description="DC1" evidence="2">
    <location>
        <begin position="124"/>
        <end position="176"/>
    </location>
</feature>
<evidence type="ECO:0000256" key="1">
    <source>
        <dbReference type="ARBA" id="ARBA00022737"/>
    </source>
</evidence>
<comment type="caution">
    <text evidence="3">The sequence shown here is derived from an EMBL/GenBank/DDBJ whole genome shotgun (WGS) entry which is preliminary data.</text>
</comment>
<dbReference type="Pfam" id="PF03107">
    <property type="entry name" value="C1_2"/>
    <property type="match status" value="3"/>
</dbReference>
<dbReference type="InterPro" id="IPR046349">
    <property type="entry name" value="C1-like_sf"/>
</dbReference>
<sequence>MEITQQYFCPQQHVLLVNHSEIGNANQITCQICESSVVAPFYVCDTCKYYVHKSCKIKKINHPFHPSHPLSLTPKNALCDSCGQYSRKSYMFSCIECRLSFDVDCALMSNSCPQGQKHCIQHSTHPHLLLLVDTTDTIYKNIHVRCFACQSKDSPSDDQVYYGCNRCKYFLHKQCIDQLQQQIQTFAHPNHGCLSLRMIKFYLGKCFLCKSKDPRAFYYECQQCNFRLCMDCNVIGVLKYKYHDHLLFFVKKMSPAFEQCNIYNTCFQSSFMSINVSNEFQKTESFRFHCCDCDFKLHLLCGPLPRIIKYKGHVHSLLLVDSFIEDSSGEYNCDICETERNPRIRIYCCGDCKYFAHVHCVISEL</sequence>